<dbReference type="InterPro" id="IPR014819">
    <property type="entry name" value="PriCT_2"/>
</dbReference>
<proteinExistence type="predicted"/>
<accession>A0A2G1VY26</accession>
<gene>
    <name evidence="3" type="ORF">CEE69_29710</name>
</gene>
<dbReference type="OrthoDB" id="263048at2"/>
<dbReference type="Pfam" id="PF13481">
    <property type="entry name" value="AAA_25"/>
    <property type="match status" value="1"/>
</dbReference>
<dbReference type="Proteomes" id="UP000225740">
    <property type="component" value="Unassembled WGS sequence"/>
</dbReference>
<dbReference type="AlphaFoldDB" id="A0A2G1VY26"/>
<dbReference type="GO" id="GO:0016817">
    <property type="term" value="F:hydrolase activity, acting on acid anhydrides"/>
    <property type="evidence" value="ECO:0007669"/>
    <property type="project" value="InterPro"/>
</dbReference>
<feature type="domain" description="Primase C-terminal 2" evidence="2">
    <location>
        <begin position="240"/>
        <end position="315"/>
    </location>
</feature>
<dbReference type="EMBL" id="NIZW01000042">
    <property type="protein sequence ID" value="PHQ31667.1"/>
    <property type="molecule type" value="Genomic_DNA"/>
</dbReference>
<feature type="region of interest" description="Disordered" evidence="1">
    <location>
        <begin position="17"/>
        <end position="36"/>
    </location>
</feature>
<dbReference type="InterPro" id="IPR027417">
    <property type="entry name" value="P-loop_NTPase"/>
</dbReference>
<protein>
    <recommendedName>
        <fullName evidence="2">Primase C-terminal 2 domain-containing protein</fullName>
    </recommendedName>
</protein>
<name>A0A2G1VY26_9BACT</name>
<keyword evidence="4" id="KW-1185">Reference proteome</keyword>
<dbReference type="RefSeq" id="WP_099264194.1">
    <property type="nucleotide sequence ID" value="NZ_NIZW01000042.1"/>
</dbReference>
<evidence type="ECO:0000256" key="1">
    <source>
        <dbReference type="SAM" id="MobiDB-lite"/>
    </source>
</evidence>
<dbReference type="SUPFAM" id="SSF52540">
    <property type="entry name" value="P-loop containing nucleoside triphosphate hydrolases"/>
    <property type="match status" value="1"/>
</dbReference>
<dbReference type="Pfam" id="PF08707">
    <property type="entry name" value="PriCT_2"/>
    <property type="match status" value="1"/>
</dbReference>
<evidence type="ECO:0000259" key="2">
    <source>
        <dbReference type="Pfam" id="PF08707"/>
    </source>
</evidence>
<evidence type="ECO:0000313" key="4">
    <source>
        <dbReference type="Proteomes" id="UP000225740"/>
    </source>
</evidence>
<comment type="caution">
    <text evidence="3">The sequence shown here is derived from an EMBL/GenBank/DDBJ whole genome shotgun (WGS) entry which is preliminary data.</text>
</comment>
<feature type="region of interest" description="Disordered" evidence="1">
    <location>
        <begin position="602"/>
        <end position="621"/>
    </location>
</feature>
<sequence>MSVASESDVRKRATAARTLFLTQPNRPPRSGVNPDGIPDEIKALTRWVCWKWEQNKKRTKWTKKPVQVDGSPASSTDPKTWATFTDTLECYESNEDIAGIGFVLGDEYCGVDLDSCYDPAEDEAGEIITDVVNHIGSYTEISPTQTGVKILAKGYLPNGRRSSPSDAKWDVECYDQGRFFTITGQRWRDTTKHVNGAARELQWFHAKYVEEPRPTKAPGNLAGFTPDCKPSQEPDDIAKAREAIRNIPADYADCYEDWIRVGMGAKSLGGDVLLNDWIQWSSQSSKFEGQDDCEAKWRSFGDSPSIRIGTLVDYAKKGGWSPSWKSSCTSWSGGNKVMTKLAKADEEASKAIEPISIGGLIDGYPTLREPIIEGLLRKGETANFIAAAKVGKSFLAGGLAWSIASGTPWLGHQVAEGRVAIIDNELHKQTLANRLYRIATDMMIDYREYADAIDVFSIRGVGVDIHNIGRVLANIEPGKYQLVILDALYRTLPEGTSENDNAAMMAIYNRLDHYATQWDCSIVVVHHASKGDQSGKAITDVGAGAGSISRAADTHLTVRPHEDPELSVLECVTRSFLSPSPKSVKFDWPLWSEVAADPVLKAQKPRSEAQQEAKDAESEKAVRGVLDAADDWLAASAIRRKVGFGQTRVDRALVRLADEIECQAIENPRNRREEIDVYRIRKQAS</sequence>
<dbReference type="Gene3D" id="3.40.50.300">
    <property type="entry name" value="P-loop containing nucleotide triphosphate hydrolases"/>
    <property type="match status" value="1"/>
</dbReference>
<reference evidence="3 4" key="1">
    <citation type="submission" date="2017-06" db="EMBL/GenBank/DDBJ databases">
        <title>Description of Rhodopirellula bahusiensis sp. nov.</title>
        <authorList>
            <person name="Kizina J."/>
            <person name="Harder J."/>
        </authorList>
    </citation>
    <scope>NUCLEOTIDE SEQUENCE [LARGE SCALE GENOMIC DNA]</scope>
    <source>
        <strain evidence="3 4">SWK21</strain>
    </source>
</reference>
<organism evidence="3 4">
    <name type="scientific">Rhodopirellula bahusiensis</name>
    <dbReference type="NCBI Taxonomy" id="2014065"/>
    <lineage>
        <taxon>Bacteria</taxon>
        <taxon>Pseudomonadati</taxon>
        <taxon>Planctomycetota</taxon>
        <taxon>Planctomycetia</taxon>
        <taxon>Pirellulales</taxon>
        <taxon>Pirellulaceae</taxon>
        <taxon>Rhodopirellula</taxon>
    </lineage>
</organism>
<feature type="compositionally biased region" description="Basic and acidic residues" evidence="1">
    <location>
        <begin position="605"/>
        <end position="621"/>
    </location>
</feature>
<evidence type="ECO:0000313" key="3">
    <source>
        <dbReference type="EMBL" id="PHQ31667.1"/>
    </source>
</evidence>
<dbReference type="GeneID" id="90612016"/>
<feature type="region of interest" description="Disordered" evidence="1">
    <location>
        <begin position="215"/>
        <end position="234"/>
    </location>
</feature>